<dbReference type="InterPro" id="IPR050529">
    <property type="entry name" value="CYP450_sterol_14alpha_dmase"/>
</dbReference>
<comment type="catalytic activity">
    <reaction evidence="16">
        <text>32-oxolanosterol + reduced [NADPH--hemoprotein reductase] + O2 = 4,4-dimethyl-5alpha-cholesta-8,14,24-trien-3beta-ol + formate + oxidized [NADPH--hemoprotein reductase] + H2O + 2 H(+)</text>
        <dbReference type="Rhea" id="RHEA:75111"/>
        <dbReference type="Rhea" id="RHEA-COMP:11964"/>
        <dbReference type="Rhea" id="RHEA-COMP:11965"/>
        <dbReference type="ChEBI" id="CHEBI:15377"/>
        <dbReference type="ChEBI" id="CHEBI:15378"/>
        <dbReference type="ChEBI" id="CHEBI:15379"/>
        <dbReference type="ChEBI" id="CHEBI:15740"/>
        <dbReference type="ChEBI" id="CHEBI:17813"/>
        <dbReference type="ChEBI" id="CHEBI:57618"/>
        <dbReference type="ChEBI" id="CHEBI:58210"/>
        <dbReference type="ChEBI" id="CHEBI:166681"/>
    </reaction>
    <physiologicalReaction direction="left-to-right" evidence="16">
        <dbReference type="Rhea" id="RHEA:75112"/>
    </physiologicalReaction>
</comment>
<dbReference type="PRINTS" id="PR00465">
    <property type="entry name" value="EP450IV"/>
</dbReference>
<proteinExistence type="inferred from homology"/>
<keyword evidence="21" id="KW-0503">Monooxygenase</keyword>
<comment type="catalytic activity">
    <reaction evidence="19">
        <text>a 14alpha-formyl steroid + reduced [NADPH--hemoprotein reductase] + O2 = a Delta(14) steroid + formate + oxidized [NADPH--hemoprotein reductase] + H2O + 2 H(+)</text>
        <dbReference type="Rhea" id="RHEA:68068"/>
        <dbReference type="Rhea" id="RHEA-COMP:11964"/>
        <dbReference type="Rhea" id="RHEA-COMP:11965"/>
        <dbReference type="ChEBI" id="CHEBI:15377"/>
        <dbReference type="ChEBI" id="CHEBI:15378"/>
        <dbReference type="ChEBI" id="CHEBI:15379"/>
        <dbReference type="ChEBI" id="CHEBI:15740"/>
        <dbReference type="ChEBI" id="CHEBI:57618"/>
        <dbReference type="ChEBI" id="CHEBI:58210"/>
        <dbReference type="ChEBI" id="CHEBI:138031"/>
        <dbReference type="ChEBI" id="CHEBI:176902"/>
    </reaction>
    <physiologicalReaction direction="left-to-right" evidence="19">
        <dbReference type="Rhea" id="RHEA:68069"/>
    </physiologicalReaction>
</comment>
<evidence type="ECO:0000256" key="19">
    <source>
        <dbReference type="ARBA" id="ARBA00049450"/>
    </source>
</evidence>
<evidence type="ECO:0000256" key="21">
    <source>
        <dbReference type="RuleBase" id="RU000461"/>
    </source>
</evidence>
<comment type="catalytic activity">
    <reaction evidence="13">
        <text>a 14alpha-hydroxymethyl steroid + reduced [NADPH--hemoprotein reductase] + O2 = a 14alpha-formyl steroid + oxidized [NADPH--hemoprotein reductase] + 2 H2O + H(+)</text>
        <dbReference type="Rhea" id="RHEA:68064"/>
        <dbReference type="Rhea" id="RHEA-COMP:11964"/>
        <dbReference type="Rhea" id="RHEA-COMP:11965"/>
        <dbReference type="ChEBI" id="CHEBI:15377"/>
        <dbReference type="ChEBI" id="CHEBI:15378"/>
        <dbReference type="ChEBI" id="CHEBI:15379"/>
        <dbReference type="ChEBI" id="CHEBI:57618"/>
        <dbReference type="ChEBI" id="CHEBI:58210"/>
        <dbReference type="ChEBI" id="CHEBI:176901"/>
        <dbReference type="ChEBI" id="CHEBI:176902"/>
    </reaction>
    <physiologicalReaction direction="left-to-right" evidence="13">
        <dbReference type="Rhea" id="RHEA:68065"/>
    </physiologicalReaction>
</comment>
<evidence type="ECO:0000313" key="22">
    <source>
        <dbReference type="EMBL" id="ODQ74469.1"/>
    </source>
</evidence>
<keyword evidence="3 20" id="KW-0349">Heme</keyword>
<dbReference type="SUPFAM" id="SSF48264">
    <property type="entry name" value="Cytochrome P450"/>
    <property type="match status" value="1"/>
</dbReference>
<comment type="catalytic activity">
    <reaction evidence="12">
        <text>32-hydroxylanosterol + reduced [NADPH--hemoprotein reductase] + O2 = 32-oxolanosterol + oxidized [NADPH--hemoprotein reductase] + 2 H2O + H(+)</text>
        <dbReference type="Rhea" id="RHEA:75107"/>
        <dbReference type="Rhea" id="RHEA-COMP:11964"/>
        <dbReference type="Rhea" id="RHEA-COMP:11965"/>
        <dbReference type="ChEBI" id="CHEBI:15377"/>
        <dbReference type="ChEBI" id="CHEBI:15378"/>
        <dbReference type="ChEBI" id="CHEBI:15379"/>
        <dbReference type="ChEBI" id="CHEBI:57618"/>
        <dbReference type="ChEBI" id="CHEBI:58210"/>
        <dbReference type="ChEBI" id="CHEBI:166681"/>
        <dbReference type="ChEBI" id="CHEBI:166806"/>
    </reaction>
    <physiologicalReaction direction="left-to-right" evidence="12">
        <dbReference type="Rhea" id="RHEA:75108"/>
    </physiologicalReaction>
</comment>
<evidence type="ECO:0000256" key="15">
    <source>
        <dbReference type="ARBA" id="ARBA00047702"/>
    </source>
</evidence>
<keyword evidence="5 20" id="KW-0408">Iron</keyword>
<dbReference type="GO" id="GO:0008398">
    <property type="term" value="F:sterol 14-demethylase activity"/>
    <property type="evidence" value="ECO:0007669"/>
    <property type="project" value="UniProtKB-EC"/>
</dbReference>
<dbReference type="GO" id="GO:0008395">
    <property type="term" value="F:steroid hydroxylase activity"/>
    <property type="evidence" value="ECO:0007669"/>
    <property type="project" value="TreeGrafter"/>
</dbReference>
<dbReference type="AlphaFoldDB" id="A0A1E3Q9U7"/>
<dbReference type="Gene3D" id="1.10.630.10">
    <property type="entry name" value="Cytochrome P450"/>
    <property type="match status" value="1"/>
</dbReference>
<evidence type="ECO:0000256" key="20">
    <source>
        <dbReference type="PIRSR" id="PIRSR602403-1"/>
    </source>
</evidence>
<evidence type="ECO:0000256" key="1">
    <source>
        <dbReference type="ARBA" id="ARBA00001971"/>
    </source>
</evidence>
<evidence type="ECO:0000256" key="7">
    <source>
        <dbReference type="ARBA" id="ARBA00038974"/>
    </source>
</evidence>
<reference evidence="22 23" key="1">
    <citation type="journal article" date="2016" name="Proc. Natl. Acad. Sci. U.S.A.">
        <title>Comparative genomics of biotechnologically important yeasts.</title>
        <authorList>
            <person name="Riley R."/>
            <person name="Haridas S."/>
            <person name="Wolfe K.H."/>
            <person name="Lopes M.R."/>
            <person name="Hittinger C.T."/>
            <person name="Goeker M."/>
            <person name="Salamov A.A."/>
            <person name="Wisecaver J.H."/>
            <person name="Long T.M."/>
            <person name="Calvey C.H."/>
            <person name="Aerts A.L."/>
            <person name="Barry K.W."/>
            <person name="Choi C."/>
            <person name="Clum A."/>
            <person name="Coughlan A.Y."/>
            <person name="Deshpande S."/>
            <person name="Douglass A.P."/>
            <person name="Hanson S.J."/>
            <person name="Klenk H.-P."/>
            <person name="LaButti K.M."/>
            <person name="Lapidus A."/>
            <person name="Lindquist E.A."/>
            <person name="Lipzen A.M."/>
            <person name="Meier-Kolthoff J.P."/>
            <person name="Ohm R.A."/>
            <person name="Otillar R.P."/>
            <person name="Pangilinan J.L."/>
            <person name="Peng Y."/>
            <person name="Rokas A."/>
            <person name="Rosa C.A."/>
            <person name="Scheuner C."/>
            <person name="Sibirny A.A."/>
            <person name="Slot J.C."/>
            <person name="Stielow J.B."/>
            <person name="Sun H."/>
            <person name="Kurtzman C.P."/>
            <person name="Blackwell M."/>
            <person name="Grigoriev I.V."/>
            <person name="Jeffries T.W."/>
        </authorList>
    </citation>
    <scope>NUCLEOTIDE SEQUENCE [LARGE SCALE GENOMIC DNA]</scope>
    <source>
        <strain evidence="22 23">NRRL Y-11557</strain>
    </source>
</reference>
<dbReference type="GO" id="GO:0020037">
    <property type="term" value="F:heme binding"/>
    <property type="evidence" value="ECO:0007669"/>
    <property type="project" value="InterPro"/>
</dbReference>
<dbReference type="InterPro" id="IPR017972">
    <property type="entry name" value="Cyt_P450_CS"/>
</dbReference>
<evidence type="ECO:0000256" key="11">
    <source>
        <dbReference type="ARBA" id="ARBA00043156"/>
    </source>
</evidence>
<evidence type="ECO:0000256" key="9">
    <source>
        <dbReference type="ARBA" id="ARBA00042983"/>
    </source>
</evidence>
<dbReference type="InterPro" id="IPR001128">
    <property type="entry name" value="Cyt_P450"/>
</dbReference>
<evidence type="ECO:0000256" key="16">
    <source>
        <dbReference type="ARBA" id="ARBA00048479"/>
    </source>
</evidence>
<evidence type="ECO:0000256" key="18">
    <source>
        <dbReference type="ARBA" id="ARBA00049163"/>
    </source>
</evidence>
<evidence type="ECO:0000256" key="2">
    <source>
        <dbReference type="ARBA" id="ARBA00010617"/>
    </source>
</evidence>
<dbReference type="PROSITE" id="PS00086">
    <property type="entry name" value="CYTOCHROME_P450"/>
    <property type="match status" value="1"/>
</dbReference>
<dbReference type="STRING" id="675824.A0A1E3Q9U7"/>
<dbReference type="EMBL" id="KV454292">
    <property type="protein sequence ID" value="ODQ74469.1"/>
    <property type="molecule type" value="Genomic_DNA"/>
</dbReference>
<organism evidence="22 23">
    <name type="scientific">Lipomyces starkeyi NRRL Y-11557</name>
    <dbReference type="NCBI Taxonomy" id="675824"/>
    <lineage>
        <taxon>Eukaryota</taxon>
        <taxon>Fungi</taxon>
        <taxon>Dikarya</taxon>
        <taxon>Ascomycota</taxon>
        <taxon>Saccharomycotina</taxon>
        <taxon>Lipomycetes</taxon>
        <taxon>Lipomycetales</taxon>
        <taxon>Lipomycetaceae</taxon>
        <taxon>Lipomyces</taxon>
    </lineage>
</organism>
<comment type="catalytic activity">
    <reaction evidence="15">
        <text>a 14alpha-methyl steroid + 3 reduced [NADPH--hemoprotein reductase] + 3 O2 = a Delta(14) steroid + formate + 3 oxidized [NADPH--hemoprotein reductase] + 4 H2O + 4 H(+)</text>
        <dbReference type="Rhea" id="RHEA:54028"/>
        <dbReference type="Rhea" id="RHEA-COMP:11964"/>
        <dbReference type="Rhea" id="RHEA-COMP:11965"/>
        <dbReference type="ChEBI" id="CHEBI:15377"/>
        <dbReference type="ChEBI" id="CHEBI:15378"/>
        <dbReference type="ChEBI" id="CHEBI:15379"/>
        <dbReference type="ChEBI" id="CHEBI:15740"/>
        <dbReference type="ChEBI" id="CHEBI:57618"/>
        <dbReference type="ChEBI" id="CHEBI:58210"/>
        <dbReference type="ChEBI" id="CHEBI:138029"/>
        <dbReference type="ChEBI" id="CHEBI:138031"/>
        <dbReference type="EC" id="1.14.14.154"/>
    </reaction>
    <physiologicalReaction direction="left-to-right" evidence="15">
        <dbReference type="Rhea" id="RHEA:54029"/>
    </physiologicalReaction>
</comment>
<dbReference type="PANTHER" id="PTHR24304:SF2">
    <property type="entry name" value="24-HYDROXYCHOLESTEROL 7-ALPHA-HYDROXYLASE"/>
    <property type="match status" value="1"/>
</dbReference>
<accession>A0A1E3Q9U7</accession>
<evidence type="ECO:0000256" key="14">
    <source>
        <dbReference type="ARBA" id="ARBA00047670"/>
    </source>
</evidence>
<dbReference type="OrthoDB" id="1470350at2759"/>
<dbReference type="Proteomes" id="UP000094385">
    <property type="component" value="Unassembled WGS sequence"/>
</dbReference>
<comment type="cofactor">
    <cofactor evidence="1 20">
        <name>heme</name>
        <dbReference type="ChEBI" id="CHEBI:30413"/>
    </cofactor>
</comment>
<dbReference type="PANTHER" id="PTHR24304">
    <property type="entry name" value="CYTOCHROME P450 FAMILY 7"/>
    <property type="match status" value="1"/>
</dbReference>
<evidence type="ECO:0000256" key="3">
    <source>
        <dbReference type="ARBA" id="ARBA00022617"/>
    </source>
</evidence>
<comment type="pathway">
    <text evidence="6">Steroid biosynthesis; zymosterol biosynthesis; zymosterol from lanosterol: step 1/6.</text>
</comment>
<dbReference type="InterPro" id="IPR002403">
    <property type="entry name" value="Cyt_P450_E_grp-IV"/>
</dbReference>
<evidence type="ECO:0000256" key="17">
    <source>
        <dbReference type="ARBA" id="ARBA00048866"/>
    </source>
</evidence>
<protein>
    <recommendedName>
        <fullName evidence="7">sterol 14alpha-demethylase</fullName>
        <ecNumber evidence="7">1.14.14.154</ecNumber>
    </recommendedName>
    <alternativeName>
        <fullName evidence="9">Cytochrome P450 51</fullName>
    </alternativeName>
    <alternativeName>
        <fullName evidence="11">Cytochrome P450-14DM</fullName>
    </alternativeName>
    <alternativeName>
        <fullName evidence="8">Cytochrome P450-LIA1</fullName>
    </alternativeName>
    <alternativeName>
        <fullName evidence="10">Sterol 14-alpha demethylase</fullName>
    </alternativeName>
</protein>
<dbReference type="EC" id="1.14.14.154" evidence="7"/>
<comment type="catalytic activity">
    <reaction evidence="14">
        <text>lanosterol + 3 reduced [NADPH--hemoprotein reductase] + 3 O2 = 4,4-dimethyl-5alpha-cholesta-8,14,24-trien-3beta-ol + formate + 3 oxidized [NADPH--hemoprotein reductase] + 4 H2O + 4 H(+)</text>
        <dbReference type="Rhea" id="RHEA:25286"/>
        <dbReference type="Rhea" id="RHEA-COMP:11964"/>
        <dbReference type="Rhea" id="RHEA-COMP:11965"/>
        <dbReference type="ChEBI" id="CHEBI:15377"/>
        <dbReference type="ChEBI" id="CHEBI:15378"/>
        <dbReference type="ChEBI" id="CHEBI:15379"/>
        <dbReference type="ChEBI" id="CHEBI:15740"/>
        <dbReference type="ChEBI" id="CHEBI:16521"/>
        <dbReference type="ChEBI" id="CHEBI:17813"/>
        <dbReference type="ChEBI" id="CHEBI:57618"/>
        <dbReference type="ChEBI" id="CHEBI:58210"/>
        <dbReference type="EC" id="1.14.14.154"/>
    </reaction>
    <physiologicalReaction direction="left-to-right" evidence="14">
        <dbReference type="Rhea" id="RHEA:25287"/>
    </physiologicalReaction>
</comment>
<evidence type="ECO:0000256" key="12">
    <source>
        <dbReference type="ARBA" id="ARBA00047379"/>
    </source>
</evidence>
<keyword evidence="4 20" id="KW-0479">Metal-binding</keyword>
<dbReference type="InterPro" id="IPR036396">
    <property type="entry name" value="Cyt_P450_sf"/>
</dbReference>
<sequence>MVILSLILPSLLFVLSALYIFHIQLRSVGAEPPLVKGRIPILGVALKFLYEPGAFLEALRKKKGWIYTLYVGGRKMTFVSDPVIGMKQVWTQHRNFSAQVFFTFLNKELFKYSDAINYDKGFQEALRLKFLQVFSNKSNLASIVETLRGTYKGFVDETSGFCETEEVIDLYNFARYKMYSASAIAVFGPSFPVEEMYKDYITFEDSLMSFIRKTPRFLNLSGYKARDRVLELIGDFFMNEEKVAESSVLVRGLCEEFKKAEYRHTRPVDFAGYFLSIVFASKSNSVPAAFWYIAHIVSDPELKAEIERIIAANYNNESGSFDWDALFADKVLVSCFKETTRLVSNATSGRAITRDTMLKVADPLHHGADGKEIVREYFLHKGDSVLMIGNLVHWDPEAYPEPMKWIGKRFLDENRGKLVKHEDEWRSYVPWGGGGHMCPGRHLALIEAVVQCVYILWYFDVEPIDKVPKMFIKDKYGSGVVRPEDSFNVRFKRRIVPLA</sequence>
<evidence type="ECO:0000256" key="8">
    <source>
        <dbReference type="ARBA" id="ARBA00042513"/>
    </source>
</evidence>
<keyword evidence="23" id="KW-1185">Reference proteome</keyword>
<evidence type="ECO:0000313" key="23">
    <source>
        <dbReference type="Proteomes" id="UP000094385"/>
    </source>
</evidence>
<comment type="catalytic activity">
    <reaction evidence="18">
        <text>lanosterol + reduced [NADPH--hemoprotein reductase] + O2 = 32-hydroxylanosterol + oxidized [NADPH--hemoprotein reductase] + H2O + H(+)</text>
        <dbReference type="Rhea" id="RHEA:75103"/>
        <dbReference type="Rhea" id="RHEA-COMP:11964"/>
        <dbReference type="Rhea" id="RHEA-COMP:11965"/>
        <dbReference type="ChEBI" id="CHEBI:15377"/>
        <dbReference type="ChEBI" id="CHEBI:15378"/>
        <dbReference type="ChEBI" id="CHEBI:15379"/>
        <dbReference type="ChEBI" id="CHEBI:16521"/>
        <dbReference type="ChEBI" id="CHEBI:57618"/>
        <dbReference type="ChEBI" id="CHEBI:58210"/>
        <dbReference type="ChEBI" id="CHEBI:166806"/>
    </reaction>
    <physiologicalReaction direction="left-to-right" evidence="18">
        <dbReference type="Rhea" id="RHEA:75104"/>
    </physiologicalReaction>
</comment>
<evidence type="ECO:0000256" key="13">
    <source>
        <dbReference type="ARBA" id="ARBA00047587"/>
    </source>
</evidence>
<evidence type="ECO:0000256" key="10">
    <source>
        <dbReference type="ARBA" id="ARBA00043106"/>
    </source>
</evidence>
<dbReference type="Pfam" id="PF00067">
    <property type="entry name" value="p450"/>
    <property type="match status" value="1"/>
</dbReference>
<evidence type="ECO:0000256" key="6">
    <source>
        <dbReference type="ARBA" id="ARBA00037887"/>
    </source>
</evidence>
<comment type="similarity">
    <text evidence="2 21">Belongs to the cytochrome P450 family.</text>
</comment>
<feature type="binding site" description="axial binding residue" evidence="20">
    <location>
        <position position="438"/>
    </location>
    <ligand>
        <name>heme</name>
        <dbReference type="ChEBI" id="CHEBI:30413"/>
    </ligand>
    <ligandPart>
        <name>Fe</name>
        <dbReference type="ChEBI" id="CHEBI:18248"/>
    </ligandPart>
</feature>
<comment type="catalytic activity">
    <reaction evidence="17">
        <text>a 14alpha-methyl steroid + reduced [NADPH--hemoprotein reductase] + O2 = a 14alpha-hydroxymethyl steroid + oxidized [NADPH--hemoprotein reductase] + H2O + H(+)</text>
        <dbReference type="Rhea" id="RHEA:68060"/>
        <dbReference type="Rhea" id="RHEA-COMP:11964"/>
        <dbReference type="Rhea" id="RHEA-COMP:11965"/>
        <dbReference type="ChEBI" id="CHEBI:15377"/>
        <dbReference type="ChEBI" id="CHEBI:15378"/>
        <dbReference type="ChEBI" id="CHEBI:15379"/>
        <dbReference type="ChEBI" id="CHEBI:57618"/>
        <dbReference type="ChEBI" id="CHEBI:58210"/>
        <dbReference type="ChEBI" id="CHEBI:138029"/>
        <dbReference type="ChEBI" id="CHEBI:176901"/>
    </reaction>
    <physiologicalReaction direction="left-to-right" evidence="17">
        <dbReference type="Rhea" id="RHEA:68061"/>
    </physiologicalReaction>
</comment>
<evidence type="ECO:0000256" key="4">
    <source>
        <dbReference type="ARBA" id="ARBA00022723"/>
    </source>
</evidence>
<evidence type="ECO:0000256" key="5">
    <source>
        <dbReference type="ARBA" id="ARBA00023004"/>
    </source>
</evidence>
<name>A0A1E3Q9U7_LIPST</name>
<gene>
    <name evidence="22" type="ORF">LIPSTDRAFT_2452</name>
</gene>
<dbReference type="GO" id="GO:0005506">
    <property type="term" value="F:iron ion binding"/>
    <property type="evidence" value="ECO:0007669"/>
    <property type="project" value="InterPro"/>
</dbReference>
<keyword evidence="21" id="KW-0560">Oxidoreductase</keyword>